<dbReference type="VEuPathDB" id="TriTrypDB:BSAL_41925"/>
<sequence>MWNSSIPPPPHPAAVAARHSTAADYRPQHSYSHQQPQHHQQQQAYPPPQHHDQPQQHHNTGYPYNNNNNNASLPPPPPPPSYSPATSYHQPTTGYPPNNGGYIQQVRDRDVAVDTRASTSSLGEPAWQRRRVEHPYHQTPPTQPHADASSSSSDTFGPRSYAQHQSNNYASHSHYNGQSHSNSMYNNIASAPSNSSNSNNIVASFTLSTTTAPQPPPPPALLKLLTVRPEQYDEFLNSRALSSLVQGTFVLPQHIPASPPPINAATITIDLDLWNNYWGDFSEHFSAHDDAIQNALRDQNKASGQEMGAGVGKLNRRGVIVKFPTSSPGQQFVKDSFASPNDLLQQHMLRLATKFGVVEFCRVQHDEIRIQFTISSAAIEFASFVRSLDASAAFPSHLLQHRPHSTASGRVHVFLLDHRPPLANTTPTNSSSSNGHQQQQQQLPLCTKLILGKRLDIPSMFLNALFRDLFEADHIEYQSGSFVVAFATHALCKYALHVLQQSFRQVFGLTLGYYDQKDVPALDLIG</sequence>
<feature type="compositionally biased region" description="Low complexity" evidence="1">
    <location>
        <begin position="28"/>
        <end position="44"/>
    </location>
</feature>
<organism evidence="2 3">
    <name type="scientific">Bodo saltans</name>
    <name type="common">Flagellated protozoan</name>
    <dbReference type="NCBI Taxonomy" id="75058"/>
    <lineage>
        <taxon>Eukaryota</taxon>
        <taxon>Discoba</taxon>
        <taxon>Euglenozoa</taxon>
        <taxon>Kinetoplastea</taxon>
        <taxon>Metakinetoplastina</taxon>
        <taxon>Eubodonida</taxon>
        <taxon>Bodonidae</taxon>
        <taxon>Bodo</taxon>
    </lineage>
</organism>
<dbReference type="OrthoDB" id="240151at2759"/>
<feature type="compositionally biased region" description="Polar residues" evidence="1">
    <location>
        <begin position="85"/>
        <end position="96"/>
    </location>
</feature>
<feature type="region of interest" description="Disordered" evidence="1">
    <location>
        <begin position="1"/>
        <end position="195"/>
    </location>
</feature>
<feature type="compositionally biased region" description="Pro residues" evidence="1">
    <location>
        <begin position="73"/>
        <end position="82"/>
    </location>
</feature>
<feature type="compositionally biased region" description="Pro residues" evidence="1">
    <location>
        <begin position="1"/>
        <end position="12"/>
    </location>
</feature>
<evidence type="ECO:0000313" key="2">
    <source>
        <dbReference type="EMBL" id="CUG93295.1"/>
    </source>
</evidence>
<protein>
    <submittedName>
        <fullName evidence="2">Uncharacterized protein</fullName>
    </submittedName>
</protein>
<evidence type="ECO:0000313" key="3">
    <source>
        <dbReference type="Proteomes" id="UP000051952"/>
    </source>
</evidence>
<feature type="compositionally biased region" description="Polar residues" evidence="1">
    <location>
        <begin position="162"/>
        <end position="185"/>
    </location>
</feature>
<evidence type="ECO:0000256" key="1">
    <source>
        <dbReference type="SAM" id="MobiDB-lite"/>
    </source>
</evidence>
<dbReference type="AlphaFoldDB" id="A0A0S4JV27"/>
<feature type="compositionally biased region" description="Low complexity" evidence="1">
    <location>
        <begin position="56"/>
        <end position="72"/>
    </location>
</feature>
<name>A0A0S4JV27_BODSA</name>
<accession>A0A0S4JV27</accession>
<dbReference type="Proteomes" id="UP000051952">
    <property type="component" value="Unassembled WGS sequence"/>
</dbReference>
<reference evidence="3" key="1">
    <citation type="submission" date="2015-09" db="EMBL/GenBank/DDBJ databases">
        <authorList>
            <consortium name="Pathogen Informatics"/>
        </authorList>
    </citation>
    <scope>NUCLEOTIDE SEQUENCE [LARGE SCALE GENOMIC DNA]</scope>
    <source>
        <strain evidence="3">Lake Konstanz</strain>
    </source>
</reference>
<proteinExistence type="predicted"/>
<feature type="compositionally biased region" description="Low complexity" evidence="1">
    <location>
        <begin position="186"/>
        <end position="195"/>
    </location>
</feature>
<dbReference type="EMBL" id="CYKH01002140">
    <property type="protein sequence ID" value="CUG93295.1"/>
    <property type="molecule type" value="Genomic_DNA"/>
</dbReference>
<gene>
    <name evidence="2" type="ORF">BSAL_41925</name>
</gene>
<keyword evidence="3" id="KW-1185">Reference proteome</keyword>